<accession>A0A5N6KMK8</accession>
<keyword evidence="2" id="KW-1185">Reference proteome</keyword>
<organism evidence="1 2">
    <name type="scientific">Monilinia laxa</name>
    <name type="common">Brown rot fungus</name>
    <name type="synonym">Sclerotinia laxa</name>
    <dbReference type="NCBI Taxonomy" id="61186"/>
    <lineage>
        <taxon>Eukaryota</taxon>
        <taxon>Fungi</taxon>
        <taxon>Dikarya</taxon>
        <taxon>Ascomycota</taxon>
        <taxon>Pezizomycotina</taxon>
        <taxon>Leotiomycetes</taxon>
        <taxon>Helotiales</taxon>
        <taxon>Sclerotiniaceae</taxon>
        <taxon>Monilinia</taxon>
    </lineage>
</organism>
<name>A0A5N6KMK8_MONLA</name>
<protein>
    <submittedName>
        <fullName evidence="1">Uncharacterized protein</fullName>
    </submittedName>
</protein>
<sequence length="82" mass="9522">MTVCRLVSIPIIDKRRLGRLHEMSTSYGVPLWFFKERIMTAMSPKNFLVLLFSISAVMKSYTTEDLANIFVVFFFASCCVFR</sequence>
<gene>
    <name evidence="1" type="ORF">EYC80_004371</name>
</gene>
<dbReference type="AlphaFoldDB" id="A0A5N6KMK8"/>
<evidence type="ECO:0000313" key="2">
    <source>
        <dbReference type="Proteomes" id="UP000326757"/>
    </source>
</evidence>
<reference evidence="1 2" key="1">
    <citation type="submission" date="2019-06" db="EMBL/GenBank/DDBJ databases">
        <title>Genome Sequence of the Brown Rot Fungal Pathogen Monilinia laxa.</title>
        <authorList>
            <person name="De Miccolis Angelini R.M."/>
            <person name="Landi L."/>
            <person name="Abate D."/>
            <person name="Pollastro S."/>
            <person name="Romanazzi G."/>
            <person name="Faretra F."/>
        </authorList>
    </citation>
    <scope>NUCLEOTIDE SEQUENCE [LARGE SCALE GENOMIC DNA]</scope>
    <source>
        <strain evidence="1 2">Mlax316</strain>
    </source>
</reference>
<proteinExistence type="predicted"/>
<dbReference type="Proteomes" id="UP000326757">
    <property type="component" value="Unassembled WGS sequence"/>
</dbReference>
<evidence type="ECO:0000313" key="1">
    <source>
        <dbReference type="EMBL" id="KAB8305070.1"/>
    </source>
</evidence>
<comment type="caution">
    <text evidence="1">The sequence shown here is derived from an EMBL/GenBank/DDBJ whole genome shotgun (WGS) entry which is preliminary data.</text>
</comment>
<dbReference type="EMBL" id="VIGI01000001">
    <property type="protein sequence ID" value="KAB8305070.1"/>
    <property type="molecule type" value="Genomic_DNA"/>
</dbReference>